<proteinExistence type="predicted"/>
<organism evidence="1 2">
    <name type="scientific">Tetranychus urticae</name>
    <name type="common">Two-spotted spider mite</name>
    <dbReference type="NCBI Taxonomy" id="32264"/>
    <lineage>
        <taxon>Eukaryota</taxon>
        <taxon>Metazoa</taxon>
        <taxon>Ecdysozoa</taxon>
        <taxon>Arthropoda</taxon>
        <taxon>Chelicerata</taxon>
        <taxon>Arachnida</taxon>
        <taxon>Acari</taxon>
        <taxon>Acariformes</taxon>
        <taxon>Trombidiformes</taxon>
        <taxon>Prostigmata</taxon>
        <taxon>Eleutherengona</taxon>
        <taxon>Raphignathae</taxon>
        <taxon>Tetranychoidea</taxon>
        <taxon>Tetranychidae</taxon>
        <taxon>Tetranychus</taxon>
    </lineage>
</organism>
<evidence type="ECO:0000313" key="2">
    <source>
        <dbReference type="Proteomes" id="UP000015104"/>
    </source>
</evidence>
<dbReference type="Proteomes" id="UP000015104">
    <property type="component" value="Unassembled WGS sequence"/>
</dbReference>
<dbReference type="EMBL" id="CAEY01000027">
    <property type="status" value="NOT_ANNOTATED_CDS"/>
    <property type="molecule type" value="Genomic_DNA"/>
</dbReference>
<reference evidence="1" key="2">
    <citation type="submission" date="2015-06" db="UniProtKB">
        <authorList>
            <consortium name="EnsemblMetazoa"/>
        </authorList>
    </citation>
    <scope>IDENTIFICATION</scope>
</reference>
<name>T1KEM5_TETUR</name>
<evidence type="ECO:0000313" key="1">
    <source>
        <dbReference type="EnsemblMetazoa" id="tetur10g00070.1"/>
    </source>
</evidence>
<dbReference type="HOGENOM" id="CLU_2870455_0_0_1"/>
<reference evidence="2" key="1">
    <citation type="submission" date="2011-08" db="EMBL/GenBank/DDBJ databases">
        <authorList>
            <person name="Rombauts S."/>
        </authorList>
    </citation>
    <scope>NUCLEOTIDE SEQUENCE</scope>
    <source>
        <strain evidence="2">London</strain>
    </source>
</reference>
<sequence length="64" mass="7284">MVIANSFSRNQSYPISSSIIMSSIVNRSRNIRSGRSVRGKGKRHWTKMLSLIGLKVNLSHQFHL</sequence>
<accession>T1KEM5</accession>
<protein>
    <submittedName>
        <fullName evidence="1">Uncharacterized protein</fullName>
    </submittedName>
</protein>
<dbReference type="AlphaFoldDB" id="T1KEM5"/>
<dbReference type="EnsemblMetazoa" id="tetur10g00070.1">
    <property type="protein sequence ID" value="tetur10g00070.1"/>
    <property type="gene ID" value="tetur10g00070"/>
</dbReference>
<keyword evidence="2" id="KW-1185">Reference proteome</keyword>